<dbReference type="Pfam" id="PF25598">
    <property type="entry name" value="ARM_PUB"/>
    <property type="match status" value="1"/>
</dbReference>
<dbReference type="InterPro" id="IPR003613">
    <property type="entry name" value="Ubox_domain"/>
</dbReference>
<evidence type="ECO:0000256" key="7">
    <source>
        <dbReference type="RuleBase" id="RU369093"/>
    </source>
</evidence>
<dbReference type="Proteomes" id="UP001168877">
    <property type="component" value="Unassembled WGS sequence"/>
</dbReference>
<dbReference type="PANTHER" id="PTHR22849">
    <property type="entry name" value="WDSAM1 PROTEIN"/>
    <property type="match status" value="1"/>
</dbReference>
<evidence type="ECO:0000313" key="9">
    <source>
        <dbReference type="EMBL" id="KAK0576055.1"/>
    </source>
</evidence>
<dbReference type="GO" id="GO:0061630">
    <property type="term" value="F:ubiquitin protein ligase activity"/>
    <property type="evidence" value="ECO:0007669"/>
    <property type="project" value="UniProtKB-UniRule"/>
</dbReference>
<dbReference type="SUPFAM" id="SSF48371">
    <property type="entry name" value="ARM repeat"/>
    <property type="match status" value="1"/>
</dbReference>
<keyword evidence="4 7" id="KW-0808">Transferase</keyword>
<dbReference type="PROSITE" id="PS51698">
    <property type="entry name" value="U_BOX"/>
    <property type="match status" value="1"/>
</dbReference>
<dbReference type="PANTHER" id="PTHR22849:SF163">
    <property type="entry name" value="U-BOX DOMAIN-CONTAINING PROTEIN"/>
    <property type="match status" value="1"/>
</dbReference>
<reference evidence="10" key="2">
    <citation type="submission" date="2023-06" db="EMBL/GenBank/DDBJ databases">
        <authorList>
            <person name="Swenson N.G."/>
            <person name="Wegrzyn J.L."/>
            <person name="Mcevoy S.L."/>
        </authorList>
    </citation>
    <scope>NUCLEOTIDE SEQUENCE</scope>
    <source>
        <strain evidence="10">NS2018</strain>
        <tissue evidence="10">Leaf</tissue>
    </source>
</reference>
<keyword evidence="6 7" id="KW-0833">Ubl conjugation pathway</keyword>
<evidence type="ECO:0000313" key="11">
    <source>
        <dbReference type="Proteomes" id="UP001168877"/>
    </source>
</evidence>
<evidence type="ECO:0000256" key="6">
    <source>
        <dbReference type="ARBA" id="ARBA00022786"/>
    </source>
</evidence>
<dbReference type="InterPro" id="IPR013083">
    <property type="entry name" value="Znf_RING/FYVE/PHD"/>
</dbReference>
<dbReference type="FunFam" id="3.30.40.10:FF:000502">
    <property type="entry name" value="RING-type E3 ubiquitin transferase"/>
    <property type="match status" value="1"/>
</dbReference>
<dbReference type="InterPro" id="IPR011989">
    <property type="entry name" value="ARM-like"/>
</dbReference>
<sequence>MVRERDELCITVPSLFRCPISLDVMRSPVSLCTGVTYERSSIQYWLESGHDTCPATMQILSTKEFIPNLTLHRLISTWSRPLTLSEREVRVLIEKVGCKSESKTTVVDCLLKIAEFVSSREENRRFLARYGGFVDTIVGILRRNSVEIVVLESVVRVLDLILTENGVKEKLNSLIMKSNNNCLSSVLKVIHKGSLDSKIRSIKILDSISVDNESKRQLSETENLLSVLFDNLKTAEDENLDDAVLMILITLSAIRPVKTQLVKLGLVQVLSNTLWNPKSANQNIGKAIKLLSLMVTCREGRCAVSEEARCAAGIVERIMKVKKTAREDGMVVLWSMCCLYKDGRIKEAVVRSNGVTKMLLVMQSENEGIVRRMCGDLIKVLGKNNSGLGVYDSKTTHIMPY</sequence>
<evidence type="ECO:0000313" key="10">
    <source>
        <dbReference type="EMBL" id="KAK0576843.1"/>
    </source>
</evidence>
<dbReference type="Gene3D" id="1.25.10.10">
    <property type="entry name" value="Leucine-rich Repeat Variant"/>
    <property type="match status" value="1"/>
</dbReference>
<evidence type="ECO:0000256" key="1">
    <source>
        <dbReference type="ARBA" id="ARBA00000900"/>
    </source>
</evidence>
<comment type="catalytic activity">
    <reaction evidence="1 7">
        <text>S-ubiquitinyl-[E2 ubiquitin-conjugating enzyme]-L-cysteine + [acceptor protein]-L-lysine = [E2 ubiquitin-conjugating enzyme]-L-cysteine + N(6)-ubiquitinyl-[acceptor protein]-L-lysine.</text>
        <dbReference type="EC" id="2.3.2.27"/>
    </reaction>
</comment>
<evidence type="ECO:0000256" key="4">
    <source>
        <dbReference type="ARBA" id="ARBA00022679"/>
    </source>
</evidence>
<keyword evidence="5" id="KW-0677">Repeat</keyword>
<dbReference type="InterPro" id="IPR045185">
    <property type="entry name" value="PUB22/23/24-like"/>
</dbReference>
<comment type="function">
    <text evidence="2 7">Functions as an E3 ubiquitin ligase.</text>
</comment>
<dbReference type="GO" id="GO:0016567">
    <property type="term" value="P:protein ubiquitination"/>
    <property type="evidence" value="ECO:0007669"/>
    <property type="project" value="UniProtKB-UniRule"/>
</dbReference>
<evidence type="ECO:0000256" key="5">
    <source>
        <dbReference type="ARBA" id="ARBA00022737"/>
    </source>
</evidence>
<dbReference type="InterPro" id="IPR058678">
    <property type="entry name" value="ARM_PUB"/>
</dbReference>
<organism evidence="10 11">
    <name type="scientific">Acer saccharum</name>
    <name type="common">Sugar maple</name>
    <dbReference type="NCBI Taxonomy" id="4024"/>
    <lineage>
        <taxon>Eukaryota</taxon>
        <taxon>Viridiplantae</taxon>
        <taxon>Streptophyta</taxon>
        <taxon>Embryophyta</taxon>
        <taxon>Tracheophyta</taxon>
        <taxon>Spermatophyta</taxon>
        <taxon>Magnoliopsida</taxon>
        <taxon>eudicotyledons</taxon>
        <taxon>Gunneridae</taxon>
        <taxon>Pentapetalae</taxon>
        <taxon>rosids</taxon>
        <taxon>malvids</taxon>
        <taxon>Sapindales</taxon>
        <taxon>Sapindaceae</taxon>
        <taxon>Hippocastanoideae</taxon>
        <taxon>Acereae</taxon>
        <taxon>Acer</taxon>
    </lineage>
</organism>
<feature type="domain" description="U-box" evidence="8">
    <location>
        <begin position="11"/>
        <end position="85"/>
    </location>
</feature>
<dbReference type="EC" id="2.3.2.27" evidence="7"/>
<dbReference type="AlphaFoldDB" id="A0AA39RN05"/>
<name>A0AA39RN05_ACESA</name>
<keyword evidence="11" id="KW-1185">Reference proteome</keyword>
<reference evidence="10" key="1">
    <citation type="journal article" date="2022" name="Plant J.">
        <title>Strategies of tolerance reflected in two North American maple genomes.</title>
        <authorList>
            <person name="McEvoy S.L."/>
            <person name="Sezen U.U."/>
            <person name="Trouern-Trend A."/>
            <person name="McMahon S.M."/>
            <person name="Schaberg P.G."/>
            <person name="Yang J."/>
            <person name="Wegrzyn J.L."/>
            <person name="Swenson N.G."/>
        </authorList>
    </citation>
    <scope>NUCLEOTIDE SEQUENCE</scope>
    <source>
        <strain evidence="10">NS2018</strain>
    </source>
</reference>
<protein>
    <recommendedName>
        <fullName evidence="7 8">U-box domain-containing protein</fullName>
        <ecNumber evidence="7">2.3.2.27</ecNumber>
    </recommendedName>
    <alternativeName>
        <fullName evidence="7">RING-type E3 ubiquitin transferase PUB</fullName>
    </alternativeName>
</protein>
<proteinExistence type="predicted"/>
<comment type="caution">
    <text evidence="10">The sequence shown here is derived from an EMBL/GenBank/DDBJ whole genome shotgun (WGS) entry which is preliminary data.</text>
</comment>
<dbReference type="SMART" id="SM00504">
    <property type="entry name" value="Ubox"/>
    <property type="match status" value="1"/>
</dbReference>
<dbReference type="EMBL" id="JAUESC010000386">
    <property type="protein sequence ID" value="KAK0576843.1"/>
    <property type="molecule type" value="Genomic_DNA"/>
</dbReference>
<dbReference type="CDD" id="cd16664">
    <property type="entry name" value="RING-Ubox_PUB"/>
    <property type="match status" value="1"/>
</dbReference>
<evidence type="ECO:0000256" key="3">
    <source>
        <dbReference type="ARBA" id="ARBA00004906"/>
    </source>
</evidence>
<evidence type="ECO:0000256" key="2">
    <source>
        <dbReference type="ARBA" id="ARBA00003861"/>
    </source>
</evidence>
<dbReference type="SUPFAM" id="SSF57850">
    <property type="entry name" value="RING/U-box"/>
    <property type="match status" value="1"/>
</dbReference>
<evidence type="ECO:0000259" key="8">
    <source>
        <dbReference type="PROSITE" id="PS51698"/>
    </source>
</evidence>
<dbReference type="InterPro" id="IPR016024">
    <property type="entry name" value="ARM-type_fold"/>
</dbReference>
<dbReference type="InterPro" id="IPR045210">
    <property type="entry name" value="RING-Ubox_PUB"/>
</dbReference>
<dbReference type="EMBL" id="JAUESC010000386">
    <property type="protein sequence ID" value="KAK0576055.1"/>
    <property type="molecule type" value="Genomic_DNA"/>
</dbReference>
<gene>
    <name evidence="9" type="ORF">LWI29_011183</name>
    <name evidence="10" type="ORF">LWI29_024187</name>
</gene>
<comment type="pathway">
    <text evidence="3 7">Protein modification; protein ubiquitination.</text>
</comment>
<accession>A0AA39RN05</accession>
<dbReference type="Pfam" id="PF04564">
    <property type="entry name" value="U-box"/>
    <property type="match status" value="1"/>
</dbReference>
<dbReference type="Gene3D" id="3.30.40.10">
    <property type="entry name" value="Zinc/RING finger domain, C3HC4 (zinc finger)"/>
    <property type="match status" value="1"/>
</dbReference>